<organism evidence="1 2">
    <name type="scientific">Necator americanus</name>
    <name type="common">Human hookworm</name>
    <dbReference type="NCBI Taxonomy" id="51031"/>
    <lineage>
        <taxon>Eukaryota</taxon>
        <taxon>Metazoa</taxon>
        <taxon>Ecdysozoa</taxon>
        <taxon>Nematoda</taxon>
        <taxon>Chromadorea</taxon>
        <taxon>Rhabditida</taxon>
        <taxon>Rhabditina</taxon>
        <taxon>Rhabditomorpha</taxon>
        <taxon>Strongyloidea</taxon>
        <taxon>Ancylostomatidae</taxon>
        <taxon>Bunostominae</taxon>
        <taxon>Necator</taxon>
    </lineage>
</organism>
<evidence type="ECO:0000313" key="1">
    <source>
        <dbReference type="EMBL" id="KAK6761456.1"/>
    </source>
</evidence>
<gene>
    <name evidence="1" type="primary">Necator_chrX.g22666</name>
    <name evidence="1" type="ORF">RB195_022503</name>
</gene>
<protein>
    <recommendedName>
        <fullName evidence="3">Endonuclease/exonuclease/phosphatase domain-containing protein</fullName>
    </recommendedName>
</protein>
<comment type="caution">
    <text evidence="1">The sequence shown here is derived from an EMBL/GenBank/DDBJ whole genome shotgun (WGS) entry which is preliminary data.</text>
</comment>
<accession>A0ABR1EI39</accession>
<sequence>MSQGGSLIHIASTLPQCSAHLALPPHMSDGMATGERRTNLKRVHLVNSDDSGPPLLAFFASVLCSKRLSASAACYPPTVAVDESVLDAFYEEQEEVISNEKSFCKFVVGDFNAKLGKATEEEHRIGRLGPGHRNENANLCVVVRRSLLSLKFCFYEEWPVDMGVTQWRDSCRDRPHTHQPEAVST</sequence>
<evidence type="ECO:0008006" key="3">
    <source>
        <dbReference type="Google" id="ProtNLM"/>
    </source>
</evidence>
<keyword evidence="2" id="KW-1185">Reference proteome</keyword>
<evidence type="ECO:0000313" key="2">
    <source>
        <dbReference type="Proteomes" id="UP001303046"/>
    </source>
</evidence>
<reference evidence="1 2" key="1">
    <citation type="submission" date="2023-08" db="EMBL/GenBank/DDBJ databases">
        <title>A Necator americanus chromosomal reference genome.</title>
        <authorList>
            <person name="Ilik V."/>
            <person name="Petrzelkova K.J."/>
            <person name="Pardy F."/>
            <person name="Fuh T."/>
            <person name="Niatou-Singa F.S."/>
            <person name="Gouil Q."/>
            <person name="Baker L."/>
            <person name="Ritchie M.E."/>
            <person name="Jex A.R."/>
            <person name="Gazzola D."/>
            <person name="Li H."/>
            <person name="Toshio Fujiwara R."/>
            <person name="Zhan B."/>
            <person name="Aroian R.V."/>
            <person name="Pafco B."/>
            <person name="Schwarz E.M."/>
        </authorList>
    </citation>
    <scope>NUCLEOTIDE SEQUENCE [LARGE SCALE GENOMIC DNA]</scope>
    <source>
        <strain evidence="1 2">Aroian</strain>
        <tissue evidence="1">Whole animal</tissue>
    </source>
</reference>
<name>A0ABR1EI39_NECAM</name>
<proteinExistence type="predicted"/>
<dbReference type="EMBL" id="JAVFWL010000006">
    <property type="protein sequence ID" value="KAK6761456.1"/>
    <property type="molecule type" value="Genomic_DNA"/>
</dbReference>
<dbReference type="Proteomes" id="UP001303046">
    <property type="component" value="Unassembled WGS sequence"/>
</dbReference>